<sequence>MSDAKAKASTIPKTLLDKIIYAIRNQPQNAYGVSRTSIAKYLQSEFDIDKSKANQLKNAFKKGTDKGTLVQTGQSFRVAGDPMPDLPDEPQLKIDDTKEGSGPEAKSGDTVVMKYKGTLDDGSVFDLASSFEFCLGAGEVIKGWDLGIAGMKVGGTRKLFIPSKLGYGKRGALPEIPPNSDLHFTVTLKEIK</sequence>
<dbReference type="AlphaFoldDB" id="A0ABD3NA14"/>
<keyword evidence="4 5" id="KW-0413">Isomerase</keyword>
<comment type="caution">
    <text evidence="9">The sequence shown here is derived from an EMBL/GenBank/DDBJ whole genome shotgun (WGS) entry which is preliminary data.</text>
</comment>
<evidence type="ECO:0000256" key="4">
    <source>
        <dbReference type="ARBA" id="ARBA00023235"/>
    </source>
</evidence>
<keyword evidence="3 5" id="KW-0697">Rotamase</keyword>
<evidence type="ECO:0000256" key="1">
    <source>
        <dbReference type="ARBA" id="ARBA00000971"/>
    </source>
</evidence>
<comment type="catalytic activity">
    <reaction evidence="1 5">
        <text>[protein]-peptidylproline (omega=180) = [protein]-peptidylproline (omega=0)</text>
        <dbReference type="Rhea" id="RHEA:16237"/>
        <dbReference type="Rhea" id="RHEA-COMP:10747"/>
        <dbReference type="Rhea" id="RHEA-COMP:10748"/>
        <dbReference type="ChEBI" id="CHEBI:83833"/>
        <dbReference type="ChEBI" id="CHEBI:83834"/>
        <dbReference type="EC" id="5.2.1.8"/>
    </reaction>
</comment>
<dbReference type="EMBL" id="JALLPJ020001257">
    <property type="protein sequence ID" value="KAL3772899.1"/>
    <property type="molecule type" value="Genomic_DNA"/>
</dbReference>
<dbReference type="SUPFAM" id="SSF46785">
    <property type="entry name" value="Winged helix' DNA-binding domain"/>
    <property type="match status" value="1"/>
</dbReference>
<dbReference type="Gene3D" id="1.10.10.10">
    <property type="entry name" value="Winged helix-like DNA-binding domain superfamily/Winged helix DNA-binding domain"/>
    <property type="match status" value="1"/>
</dbReference>
<dbReference type="InterPro" id="IPR036390">
    <property type="entry name" value="WH_DNA-bd_sf"/>
</dbReference>
<evidence type="ECO:0000259" key="7">
    <source>
        <dbReference type="PROSITE" id="PS50059"/>
    </source>
</evidence>
<dbReference type="GO" id="GO:0003755">
    <property type="term" value="F:peptidyl-prolyl cis-trans isomerase activity"/>
    <property type="evidence" value="ECO:0007669"/>
    <property type="project" value="UniProtKB-KW"/>
</dbReference>
<evidence type="ECO:0000256" key="6">
    <source>
        <dbReference type="SAM" id="MobiDB-lite"/>
    </source>
</evidence>
<dbReference type="EC" id="5.2.1.8" evidence="2 5"/>
<name>A0ABD3NA14_9STRA</name>
<keyword evidence="10" id="KW-1185">Reference proteome</keyword>
<dbReference type="FunFam" id="3.10.50.40:FF:000006">
    <property type="entry name" value="Peptidyl-prolyl cis-trans isomerase"/>
    <property type="match status" value="1"/>
</dbReference>
<dbReference type="PROSITE" id="PS51504">
    <property type="entry name" value="H15"/>
    <property type="match status" value="1"/>
</dbReference>
<evidence type="ECO:0000256" key="2">
    <source>
        <dbReference type="ARBA" id="ARBA00013194"/>
    </source>
</evidence>
<proteinExistence type="predicted"/>
<dbReference type="Gene3D" id="3.10.50.40">
    <property type="match status" value="1"/>
</dbReference>
<dbReference type="Proteomes" id="UP001530400">
    <property type="component" value="Unassembled WGS sequence"/>
</dbReference>
<reference evidence="9 10" key="1">
    <citation type="submission" date="2024-10" db="EMBL/GenBank/DDBJ databases">
        <title>Updated reference genomes for cyclostephanoid diatoms.</title>
        <authorList>
            <person name="Roberts W.R."/>
            <person name="Alverson A.J."/>
        </authorList>
    </citation>
    <scope>NUCLEOTIDE SEQUENCE [LARGE SCALE GENOMIC DNA]</scope>
    <source>
        <strain evidence="9 10">AJA010-31</strain>
    </source>
</reference>
<organism evidence="9 10">
    <name type="scientific">Cyclotella atomus</name>
    <dbReference type="NCBI Taxonomy" id="382360"/>
    <lineage>
        <taxon>Eukaryota</taxon>
        <taxon>Sar</taxon>
        <taxon>Stramenopiles</taxon>
        <taxon>Ochrophyta</taxon>
        <taxon>Bacillariophyta</taxon>
        <taxon>Coscinodiscophyceae</taxon>
        <taxon>Thalassiosirophycidae</taxon>
        <taxon>Stephanodiscales</taxon>
        <taxon>Stephanodiscaceae</taxon>
        <taxon>Cyclotella</taxon>
    </lineage>
</organism>
<dbReference type="SMART" id="SM00526">
    <property type="entry name" value="H15"/>
    <property type="match status" value="1"/>
</dbReference>
<feature type="region of interest" description="Disordered" evidence="6">
    <location>
        <begin position="77"/>
        <end position="108"/>
    </location>
</feature>
<evidence type="ECO:0000313" key="10">
    <source>
        <dbReference type="Proteomes" id="UP001530400"/>
    </source>
</evidence>
<dbReference type="InterPro" id="IPR046357">
    <property type="entry name" value="PPIase_dom_sf"/>
</dbReference>
<dbReference type="PANTHER" id="PTHR43811">
    <property type="entry name" value="FKBP-TYPE PEPTIDYL-PROLYL CIS-TRANS ISOMERASE FKPA"/>
    <property type="match status" value="1"/>
</dbReference>
<evidence type="ECO:0000256" key="3">
    <source>
        <dbReference type="ARBA" id="ARBA00023110"/>
    </source>
</evidence>
<accession>A0ABD3NA14</accession>
<dbReference type="InterPro" id="IPR001179">
    <property type="entry name" value="PPIase_FKBP_dom"/>
</dbReference>
<dbReference type="PANTHER" id="PTHR43811:SF19">
    <property type="entry name" value="39 KDA FK506-BINDING NUCLEAR PROTEIN"/>
    <property type="match status" value="1"/>
</dbReference>
<dbReference type="Pfam" id="PF00254">
    <property type="entry name" value="FKBP_C"/>
    <property type="match status" value="1"/>
</dbReference>
<dbReference type="SUPFAM" id="SSF54534">
    <property type="entry name" value="FKBP-like"/>
    <property type="match status" value="1"/>
</dbReference>
<dbReference type="InterPro" id="IPR036388">
    <property type="entry name" value="WH-like_DNA-bd_sf"/>
</dbReference>
<dbReference type="InterPro" id="IPR005818">
    <property type="entry name" value="Histone_H1/H5_H15"/>
</dbReference>
<evidence type="ECO:0000259" key="8">
    <source>
        <dbReference type="PROSITE" id="PS51504"/>
    </source>
</evidence>
<protein>
    <recommendedName>
        <fullName evidence="2 5">peptidylprolyl isomerase</fullName>
        <ecNumber evidence="2 5">5.2.1.8</ecNumber>
    </recommendedName>
</protein>
<gene>
    <name evidence="9" type="ORF">ACHAWO_009652</name>
</gene>
<feature type="compositionally biased region" description="Basic and acidic residues" evidence="6">
    <location>
        <begin position="90"/>
        <end position="101"/>
    </location>
</feature>
<dbReference type="PROSITE" id="PS50059">
    <property type="entry name" value="FKBP_PPIASE"/>
    <property type="match status" value="1"/>
</dbReference>
<evidence type="ECO:0000256" key="5">
    <source>
        <dbReference type="PROSITE-ProRule" id="PRU00277"/>
    </source>
</evidence>
<feature type="domain" description="H15" evidence="8">
    <location>
        <begin position="11"/>
        <end position="80"/>
    </location>
</feature>
<dbReference type="Pfam" id="PF00538">
    <property type="entry name" value="Linker_histone"/>
    <property type="match status" value="1"/>
</dbReference>
<evidence type="ECO:0000313" key="9">
    <source>
        <dbReference type="EMBL" id="KAL3772899.1"/>
    </source>
</evidence>
<feature type="domain" description="PPIase FKBP-type" evidence="7">
    <location>
        <begin position="108"/>
        <end position="192"/>
    </location>
</feature>